<feature type="compositionally biased region" description="Low complexity" evidence="1">
    <location>
        <begin position="558"/>
        <end position="576"/>
    </location>
</feature>
<dbReference type="Proteomes" id="UP000244855">
    <property type="component" value="Unassembled WGS sequence"/>
</dbReference>
<sequence>MRRLHRREPSSPKRMSGHEVFVAVAAIVVAFHNAADLTGQIKRSQTQRPQEVGSQGELDAERRRLQISLQTAETQIAYHYAAMNQLGDVVRVGDGIARERLYYLAAVVQTDIVASLQLAVEYENAVLDLPTLHEAIITNRKNAIEALDEFKHRILFEKPELQMASPLQREISTSPRISKDSRGSLVSVLPAQIPPQGRRDSILVSIPAEGIQNAPNADLIQYFSAQRTRKERERLSSSSDGSNKTRASLPLPPASNDFHPALNFLLDSKTPEERSFIMEEIDELILAYQNLHFSYDKRSTLETLNRQSRAVKRDTLAMLMGLGEGDGDKNALDLAAMQLLRSSSWEESQENRDSRHYIPQRSNLDSNRQASYYASNRVPPTRRWSNSSSIYSDHTILSDPPSLYRDGSTSSRESDALPVELPAELPAGLPSSRQQSQNLRRKSFQHSGTPFWDMSHHLQTPTPQTRPNSRQQDPVEVARIVPITRARTPPIPAISSIPTTPTKALKPVGSKPLPPIPHYNEKLDQDYTTLPKLQDEGHLMPTIHHTSFQPSINLNHHPLTPTSSRPTTPSSFTTVSPRTITPHVVTTIISSAQEKALSGRPCKDNDYWGFCKGAWTIREDPKKGLGLETRPTGMYSTTQVWQCKQCSFEGTTAHTPHPTKRNKKETVFDQRIYKSSVGIRYRWLFLAKSHIRQASPASRGAEVTSYGCVICTAEKHLSGVFGGVETLMNHVFMEHARPGVVSDASLKLVRCILGRAAGVDEEWDLNIPNEENCVLLF</sequence>
<feature type="region of interest" description="Disordered" evidence="1">
    <location>
        <begin position="230"/>
        <end position="254"/>
    </location>
</feature>
<evidence type="ECO:0000256" key="1">
    <source>
        <dbReference type="SAM" id="MobiDB-lite"/>
    </source>
</evidence>
<organism evidence="2 3">
    <name type="scientific">Periconia macrospinosa</name>
    <dbReference type="NCBI Taxonomy" id="97972"/>
    <lineage>
        <taxon>Eukaryota</taxon>
        <taxon>Fungi</taxon>
        <taxon>Dikarya</taxon>
        <taxon>Ascomycota</taxon>
        <taxon>Pezizomycotina</taxon>
        <taxon>Dothideomycetes</taxon>
        <taxon>Pleosporomycetidae</taxon>
        <taxon>Pleosporales</taxon>
        <taxon>Massarineae</taxon>
        <taxon>Periconiaceae</taxon>
        <taxon>Periconia</taxon>
    </lineage>
</organism>
<feature type="compositionally biased region" description="Polar residues" evidence="1">
    <location>
        <begin position="383"/>
        <end position="392"/>
    </location>
</feature>
<dbReference type="OrthoDB" id="25896at2759"/>
<dbReference type="AlphaFoldDB" id="A0A2V1E3Z9"/>
<evidence type="ECO:0000313" key="2">
    <source>
        <dbReference type="EMBL" id="PVI04872.1"/>
    </source>
</evidence>
<reference evidence="2 3" key="1">
    <citation type="journal article" date="2018" name="Sci. Rep.">
        <title>Comparative genomics provides insights into the lifestyle and reveals functional heterogeneity of dark septate endophytic fungi.</title>
        <authorList>
            <person name="Knapp D.G."/>
            <person name="Nemeth J.B."/>
            <person name="Barry K."/>
            <person name="Hainaut M."/>
            <person name="Henrissat B."/>
            <person name="Johnson J."/>
            <person name="Kuo A."/>
            <person name="Lim J.H.P."/>
            <person name="Lipzen A."/>
            <person name="Nolan M."/>
            <person name="Ohm R.A."/>
            <person name="Tamas L."/>
            <person name="Grigoriev I.V."/>
            <person name="Spatafora J.W."/>
            <person name="Nagy L.G."/>
            <person name="Kovacs G.M."/>
        </authorList>
    </citation>
    <scope>NUCLEOTIDE SEQUENCE [LARGE SCALE GENOMIC DNA]</scope>
    <source>
        <strain evidence="2 3">DSE2036</strain>
    </source>
</reference>
<name>A0A2V1E3Z9_9PLEO</name>
<dbReference type="STRING" id="97972.A0A2V1E3Z9"/>
<gene>
    <name evidence="2" type="ORF">DM02DRAFT_725553</name>
</gene>
<evidence type="ECO:0000313" key="3">
    <source>
        <dbReference type="Proteomes" id="UP000244855"/>
    </source>
</evidence>
<keyword evidence="3" id="KW-1185">Reference proteome</keyword>
<feature type="compositionally biased region" description="Polar residues" evidence="1">
    <location>
        <begin position="236"/>
        <end position="246"/>
    </location>
</feature>
<protein>
    <submittedName>
        <fullName evidence="2">Uncharacterized protein</fullName>
    </submittedName>
</protein>
<proteinExistence type="predicted"/>
<accession>A0A2V1E3Z9</accession>
<feature type="region of interest" description="Disordered" evidence="1">
    <location>
        <begin position="557"/>
        <end position="576"/>
    </location>
</feature>
<dbReference type="EMBL" id="KZ805318">
    <property type="protein sequence ID" value="PVI04872.1"/>
    <property type="molecule type" value="Genomic_DNA"/>
</dbReference>
<feature type="compositionally biased region" description="Polar residues" evidence="1">
    <location>
        <begin position="457"/>
        <end position="472"/>
    </location>
</feature>
<feature type="compositionally biased region" description="Polar residues" evidence="1">
    <location>
        <begin position="360"/>
        <end position="374"/>
    </location>
</feature>
<feature type="region of interest" description="Disordered" evidence="1">
    <location>
        <begin position="345"/>
        <end position="475"/>
    </location>
</feature>